<proteinExistence type="predicted"/>
<organism evidence="2 3">
    <name type="scientific">Paenibacillus psychroresistens</name>
    <dbReference type="NCBI Taxonomy" id="1778678"/>
    <lineage>
        <taxon>Bacteria</taxon>
        <taxon>Bacillati</taxon>
        <taxon>Bacillota</taxon>
        <taxon>Bacilli</taxon>
        <taxon>Bacillales</taxon>
        <taxon>Paenibacillaceae</taxon>
        <taxon>Paenibacillus</taxon>
    </lineage>
</organism>
<keyword evidence="3" id="KW-1185">Reference proteome</keyword>
<protein>
    <submittedName>
        <fullName evidence="2">Peptidyl-prolyl cis-trans isomerase</fullName>
    </submittedName>
</protein>
<name>A0A6B8RSF2_9BACL</name>
<evidence type="ECO:0000313" key="2">
    <source>
        <dbReference type="EMBL" id="QGQ98837.1"/>
    </source>
</evidence>
<dbReference type="Pfam" id="PF00639">
    <property type="entry name" value="Rotamase"/>
    <property type="match status" value="1"/>
</dbReference>
<feature type="domain" description="PpiC" evidence="1">
    <location>
        <begin position="30"/>
        <end position="116"/>
    </location>
</feature>
<dbReference type="Gene3D" id="3.10.50.40">
    <property type="match status" value="1"/>
</dbReference>
<dbReference type="Proteomes" id="UP000426246">
    <property type="component" value="Chromosome"/>
</dbReference>
<sequence>MFRKANKVVVQKIAKTYLNGKGIVDDTLKLAAKQEIDKLRQRLEQGEDFEVIWQEWQQEEKIKKEEAQQELSEASLRTDLNVSPKLRDIANLLKQDEVSQVFDEPTQNAFYIIRCIQKVAGGYKLLKDIKSDVEHQFEETSYISYMDKEVGNSQINFSKDGNH</sequence>
<reference evidence="3" key="1">
    <citation type="submission" date="2018-11" db="EMBL/GenBank/DDBJ databases">
        <title>Complete genome sequence of Paenibacillus sp. ML311-T8.</title>
        <authorList>
            <person name="Nam Y.-D."/>
            <person name="Kang J."/>
            <person name="Chung W.-H."/>
            <person name="Park Y.S."/>
        </authorList>
    </citation>
    <scope>NUCLEOTIDE SEQUENCE [LARGE SCALE GENOMIC DNA]</scope>
    <source>
        <strain evidence="3">ML311-T8</strain>
    </source>
</reference>
<dbReference type="InterPro" id="IPR000297">
    <property type="entry name" value="PPIase_PpiC"/>
</dbReference>
<dbReference type="EMBL" id="CP034235">
    <property type="protein sequence ID" value="QGQ98837.1"/>
    <property type="molecule type" value="Genomic_DNA"/>
</dbReference>
<dbReference type="AlphaFoldDB" id="A0A6B8RSF2"/>
<keyword evidence="2" id="KW-0413">Isomerase</keyword>
<dbReference type="GO" id="GO:0003755">
    <property type="term" value="F:peptidyl-prolyl cis-trans isomerase activity"/>
    <property type="evidence" value="ECO:0007669"/>
    <property type="project" value="InterPro"/>
</dbReference>
<accession>A0A6B8RSF2</accession>
<dbReference type="RefSeq" id="WP_155703942.1">
    <property type="nucleotide sequence ID" value="NZ_CP034235.1"/>
</dbReference>
<dbReference type="InterPro" id="IPR046357">
    <property type="entry name" value="PPIase_dom_sf"/>
</dbReference>
<gene>
    <name evidence="2" type="ORF">EHS13_30135</name>
</gene>
<evidence type="ECO:0000313" key="3">
    <source>
        <dbReference type="Proteomes" id="UP000426246"/>
    </source>
</evidence>
<evidence type="ECO:0000259" key="1">
    <source>
        <dbReference type="Pfam" id="PF00639"/>
    </source>
</evidence>
<dbReference type="KEGG" id="ppsc:EHS13_30135"/>